<accession>A0A0L8L5E2</accession>
<reference evidence="2" key="1">
    <citation type="submission" date="2015-07" db="EMBL/GenBank/DDBJ databases">
        <authorList>
            <person name="Ju K.-S."/>
            <person name="Doroghazi J.R."/>
            <person name="Metcalf W.W."/>
        </authorList>
    </citation>
    <scope>NUCLEOTIDE SEQUENCE [LARGE SCALE GENOMIC DNA]</scope>
    <source>
        <strain evidence="2">NRRL 2290</strain>
    </source>
</reference>
<evidence type="ECO:0000313" key="1">
    <source>
        <dbReference type="EMBL" id="KOG33340.1"/>
    </source>
</evidence>
<evidence type="ECO:0000313" key="2">
    <source>
        <dbReference type="Proteomes" id="UP000037251"/>
    </source>
</evidence>
<dbReference type="EMBL" id="LGUS01000174">
    <property type="protein sequence ID" value="KOG33340.1"/>
    <property type="molecule type" value="Genomic_DNA"/>
</dbReference>
<dbReference type="Proteomes" id="UP000037251">
    <property type="component" value="Unassembled WGS sequence"/>
</dbReference>
<protein>
    <submittedName>
        <fullName evidence="1">Uncharacterized protein</fullName>
    </submittedName>
</protein>
<dbReference type="eggNOG" id="ENOG5031STM">
    <property type="taxonomic scope" value="Bacteria"/>
</dbReference>
<dbReference type="STRING" id="67356.AQJ84_11425"/>
<proteinExistence type="predicted"/>
<keyword evidence="2" id="KW-1185">Reference proteome</keyword>
<sequence length="136" mass="15394">MWVMHVERVQGDYREPEIIDLEDGTGCLFRLHEIDISEDGVKPLAKLLTEQAQRWAPRPPGSPLGPVIPVRWERIPNPPDPLAIGVDDGPNGITYTLDAKMLSQHAADYLSRLDTERSPYWQRVPKGYHDGKNDAE</sequence>
<name>A0A0L8L5E2_9ACTN</name>
<gene>
    <name evidence="1" type="ORF">ADK37_23485</name>
</gene>
<comment type="caution">
    <text evidence="1">The sequence shown here is derived from an EMBL/GenBank/DDBJ whole genome shotgun (WGS) entry which is preliminary data.</text>
</comment>
<organism evidence="1 2">
    <name type="scientific">Streptomyces resistomycificus</name>
    <dbReference type="NCBI Taxonomy" id="67356"/>
    <lineage>
        <taxon>Bacteria</taxon>
        <taxon>Bacillati</taxon>
        <taxon>Actinomycetota</taxon>
        <taxon>Actinomycetes</taxon>
        <taxon>Kitasatosporales</taxon>
        <taxon>Streptomycetaceae</taxon>
        <taxon>Streptomyces</taxon>
        <taxon>Streptomyces aurantiacus group</taxon>
    </lineage>
</organism>
<dbReference type="AlphaFoldDB" id="A0A0L8L5E2"/>
<dbReference type="PATRIC" id="fig|67356.5.peg.5007"/>